<proteinExistence type="predicted"/>
<sequence>MKQSIKNKLFIHVISLLGLGLLLCSPLVFSSGAFSPSGGGNSNAEYSIGKAIYAGRLGSSKCSGCHKRFKRSRLMKLNKSPVDIAMDCKKHTPCFKGFIDADQKSALLSYFIKRYRL</sequence>
<dbReference type="EMBL" id="UOFF01000437">
    <property type="protein sequence ID" value="VAW57671.1"/>
    <property type="molecule type" value="Genomic_DNA"/>
</dbReference>
<reference evidence="1" key="1">
    <citation type="submission" date="2018-06" db="EMBL/GenBank/DDBJ databases">
        <authorList>
            <person name="Zhirakovskaya E."/>
        </authorList>
    </citation>
    <scope>NUCLEOTIDE SEQUENCE</scope>
</reference>
<organism evidence="1">
    <name type="scientific">hydrothermal vent metagenome</name>
    <dbReference type="NCBI Taxonomy" id="652676"/>
    <lineage>
        <taxon>unclassified sequences</taxon>
        <taxon>metagenomes</taxon>
        <taxon>ecological metagenomes</taxon>
    </lineage>
</organism>
<evidence type="ECO:0000313" key="1">
    <source>
        <dbReference type="EMBL" id="VAW57671.1"/>
    </source>
</evidence>
<dbReference type="AlphaFoldDB" id="A0A3B0WQQ9"/>
<protein>
    <recommendedName>
        <fullName evidence="2">Cytochrome c domain-containing protein</fullName>
    </recommendedName>
</protein>
<gene>
    <name evidence="1" type="ORF">MNBD_GAMMA07-1769</name>
</gene>
<evidence type="ECO:0008006" key="2">
    <source>
        <dbReference type="Google" id="ProtNLM"/>
    </source>
</evidence>
<accession>A0A3B0WQQ9</accession>
<name>A0A3B0WQQ9_9ZZZZ</name>